<keyword evidence="4" id="KW-1185">Reference proteome</keyword>
<name>A0AAJ0IXW8_9XANT</name>
<evidence type="ECO:0000313" key="3">
    <source>
        <dbReference type="Proteomes" id="UP000030969"/>
    </source>
</evidence>
<dbReference type="RefSeq" id="WP_005991046.1">
    <property type="nucleotide sequence ID" value="NZ_CP018470.1"/>
</dbReference>
<dbReference type="Proteomes" id="UP000030969">
    <property type="component" value="Unassembled WGS sequence"/>
</dbReference>
<evidence type="ECO:0000313" key="4">
    <source>
        <dbReference type="Proteomes" id="UP001430544"/>
    </source>
</evidence>
<protein>
    <submittedName>
        <fullName evidence="1">Uncharacterized protein</fullName>
    </submittedName>
</protein>
<evidence type="ECO:0000313" key="1">
    <source>
        <dbReference type="EMBL" id="KHM94318.1"/>
    </source>
</evidence>
<comment type="caution">
    <text evidence="1">The sequence shown here is derived from an EMBL/GenBank/DDBJ whole genome shotgun (WGS) entry which is preliminary data.</text>
</comment>
<dbReference type="Proteomes" id="UP001430544">
    <property type="component" value="Unassembled WGS sequence"/>
</dbReference>
<reference evidence="2" key="2">
    <citation type="submission" date="2021-11" db="EMBL/GenBank/DDBJ databases">
        <title>Genome resources and taxonomic validation of 89 Xanthomonas strains.</title>
        <authorList>
            <person name="Tambong J.T."/>
        </authorList>
    </citation>
    <scope>NUCLEOTIDE SEQUENCE</scope>
    <source>
        <strain evidence="2">Bv 5-4A</strain>
    </source>
</reference>
<gene>
    <name evidence="2" type="ORF">LN473_14825</name>
    <name evidence="1" type="ORF">OR61_11910</name>
</gene>
<dbReference type="AlphaFoldDB" id="A0AAJ0IXW8"/>
<dbReference type="EMBL" id="JSYJ01000064">
    <property type="protein sequence ID" value="KHM94318.1"/>
    <property type="molecule type" value="Genomic_DNA"/>
</dbReference>
<proteinExistence type="predicted"/>
<organism evidence="1 3">
    <name type="scientific">Xanthomonas vesicatoria</name>
    <dbReference type="NCBI Taxonomy" id="56460"/>
    <lineage>
        <taxon>Bacteria</taxon>
        <taxon>Pseudomonadati</taxon>
        <taxon>Pseudomonadota</taxon>
        <taxon>Gammaproteobacteria</taxon>
        <taxon>Lysobacterales</taxon>
        <taxon>Lysobacteraceae</taxon>
        <taxon>Xanthomonas</taxon>
    </lineage>
</organism>
<reference evidence="1 3" key="1">
    <citation type="submission" date="2014-11" db="EMBL/GenBank/DDBJ databases">
        <title>Draft Genome Sequences of Xanthomonas vesicatoria Strains from the Balkan Peninsula.</title>
        <authorList>
            <person name="Vancheva T."/>
            <person name="Lefeuvre P."/>
            <person name="Bogatzevska N."/>
            <person name="Moncheva P."/>
            <person name="Koebnik R."/>
        </authorList>
    </citation>
    <scope>NUCLEOTIDE SEQUENCE [LARGE SCALE GENOMIC DNA]</scope>
    <source>
        <strain evidence="1 3">53M</strain>
    </source>
</reference>
<dbReference type="EMBL" id="JAJIUN010000063">
    <property type="protein sequence ID" value="MCC8623230.1"/>
    <property type="molecule type" value="Genomic_DNA"/>
</dbReference>
<dbReference type="GeneID" id="46980101"/>
<sequence>MRRRLRLEGNARALELEINSRLDIRDLPMTCVQHRSHRLMAVQSREVGTCLRPVYDEARRIFGERNELIFLTTPLLVCRILQP</sequence>
<evidence type="ECO:0000313" key="2">
    <source>
        <dbReference type="EMBL" id="MCC8623230.1"/>
    </source>
</evidence>
<accession>A0AAJ0IXW8</accession>